<feature type="domain" description="GH18" evidence="5">
    <location>
        <begin position="11"/>
        <end position="168"/>
    </location>
</feature>
<evidence type="ECO:0000256" key="1">
    <source>
        <dbReference type="ARBA" id="ARBA00022801"/>
    </source>
</evidence>
<keyword evidence="2 3" id="KW-0326">Glycosidase</keyword>
<dbReference type="InterPro" id="IPR001579">
    <property type="entry name" value="Glyco_hydro_18_chit_AS"/>
</dbReference>
<dbReference type="Pfam" id="PF00704">
    <property type="entry name" value="Glyco_hydro_18"/>
    <property type="match status" value="1"/>
</dbReference>
<dbReference type="InterPro" id="IPR017853">
    <property type="entry name" value="GH"/>
</dbReference>
<dbReference type="AlphaFoldDB" id="A0A1Y6CYC3"/>
<keyword evidence="7" id="KW-1185">Reference proteome</keyword>
<keyword evidence="1 3" id="KW-0378">Hydrolase</keyword>
<evidence type="ECO:0000256" key="2">
    <source>
        <dbReference type="ARBA" id="ARBA00023295"/>
    </source>
</evidence>
<dbReference type="GO" id="GO:0005975">
    <property type="term" value="P:carbohydrate metabolic process"/>
    <property type="evidence" value="ECO:0007669"/>
    <property type="project" value="InterPro"/>
</dbReference>
<comment type="similarity">
    <text evidence="4">Belongs to the glycosyl hydrolase 18 family.</text>
</comment>
<dbReference type="PROSITE" id="PS01095">
    <property type="entry name" value="GH18_1"/>
    <property type="match status" value="1"/>
</dbReference>
<dbReference type="Proteomes" id="UP000192923">
    <property type="component" value="Unassembled WGS sequence"/>
</dbReference>
<gene>
    <name evidence="6" type="ORF">SAMN02949497_3031</name>
</gene>
<organism evidence="6 7">
    <name type="scientific">Methylomagnum ishizawai</name>
    <dbReference type="NCBI Taxonomy" id="1760988"/>
    <lineage>
        <taxon>Bacteria</taxon>
        <taxon>Pseudomonadati</taxon>
        <taxon>Pseudomonadota</taxon>
        <taxon>Gammaproteobacteria</taxon>
        <taxon>Methylococcales</taxon>
        <taxon>Methylococcaceae</taxon>
        <taxon>Methylomagnum</taxon>
    </lineage>
</organism>
<dbReference type="SUPFAM" id="SSF51445">
    <property type="entry name" value="(Trans)glycosidases"/>
    <property type="match status" value="1"/>
</dbReference>
<dbReference type="GO" id="GO:0004553">
    <property type="term" value="F:hydrolase activity, hydrolyzing O-glycosyl compounds"/>
    <property type="evidence" value="ECO:0007669"/>
    <property type="project" value="InterPro"/>
</dbReference>
<dbReference type="InterPro" id="IPR001223">
    <property type="entry name" value="Glyco_hydro18_cat"/>
</dbReference>
<evidence type="ECO:0000313" key="6">
    <source>
        <dbReference type="EMBL" id="SMF95659.1"/>
    </source>
</evidence>
<evidence type="ECO:0000256" key="3">
    <source>
        <dbReference type="RuleBase" id="RU000489"/>
    </source>
</evidence>
<accession>A0A1Y6CYC3</accession>
<evidence type="ECO:0000313" key="7">
    <source>
        <dbReference type="Proteomes" id="UP000192923"/>
    </source>
</evidence>
<reference evidence="6 7" key="1">
    <citation type="submission" date="2016-12" db="EMBL/GenBank/DDBJ databases">
        <authorList>
            <person name="Song W.-J."/>
            <person name="Kurnit D.M."/>
        </authorList>
    </citation>
    <scope>NUCLEOTIDE SEQUENCE [LARGE SCALE GENOMIC DNA]</scope>
    <source>
        <strain evidence="6 7">175</strain>
    </source>
</reference>
<proteinExistence type="inferred from homology"/>
<name>A0A1Y6CYC3_9GAMM</name>
<evidence type="ECO:0000256" key="4">
    <source>
        <dbReference type="RuleBase" id="RU004453"/>
    </source>
</evidence>
<evidence type="ECO:0000259" key="5">
    <source>
        <dbReference type="Pfam" id="PF00704"/>
    </source>
</evidence>
<dbReference type="Gene3D" id="3.20.20.80">
    <property type="entry name" value="Glycosidases"/>
    <property type="match status" value="1"/>
</dbReference>
<dbReference type="STRING" id="1760988.SAMN02949497_3031"/>
<protein>
    <submittedName>
        <fullName evidence="6">Glycosyl hydrolases family 18</fullName>
    </submittedName>
</protein>
<sequence length="212" mass="23177">MLSSSLVQALQDKGITVLLTIMGAHTETGWSQFTDQSTAQAFVDYLNTDVITPYGLDGIDIDDEFSNGSPNDTSLPMVTTLMKQTMPTKLITKALWADESVFQANWEGNTLGANLTYGWQMSYYGGDANSRLSFYTGYGMNKNQLCLGFSAENMFCEEWGTVGPQAALTISEGYAGGMMFDYQNQPSSINLMQAMVDAMDGAGSWNKDLNCQ</sequence>
<dbReference type="EMBL" id="FXAM01000001">
    <property type="protein sequence ID" value="SMF95659.1"/>
    <property type="molecule type" value="Genomic_DNA"/>
</dbReference>